<accession>A0AB34HV97</accession>
<dbReference type="Proteomes" id="UP001159641">
    <property type="component" value="Unassembled WGS sequence"/>
</dbReference>
<organism evidence="2 3">
    <name type="scientific">Eschrichtius robustus</name>
    <name type="common">California gray whale</name>
    <name type="synonym">Eschrichtius gibbosus</name>
    <dbReference type="NCBI Taxonomy" id="9764"/>
    <lineage>
        <taxon>Eukaryota</taxon>
        <taxon>Metazoa</taxon>
        <taxon>Chordata</taxon>
        <taxon>Craniata</taxon>
        <taxon>Vertebrata</taxon>
        <taxon>Euteleostomi</taxon>
        <taxon>Mammalia</taxon>
        <taxon>Eutheria</taxon>
        <taxon>Laurasiatheria</taxon>
        <taxon>Artiodactyla</taxon>
        <taxon>Whippomorpha</taxon>
        <taxon>Cetacea</taxon>
        <taxon>Mysticeti</taxon>
        <taxon>Eschrichtiidae</taxon>
        <taxon>Eschrichtius</taxon>
    </lineage>
</organism>
<reference evidence="2 3" key="1">
    <citation type="submission" date="2022-11" db="EMBL/GenBank/DDBJ databases">
        <title>Whole genome sequence of Eschrichtius robustus ER-17-0199.</title>
        <authorList>
            <person name="Bruniche-Olsen A."/>
            <person name="Black A.N."/>
            <person name="Fields C.J."/>
            <person name="Walden K."/>
            <person name="Dewoody J.A."/>
        </authorList>
    </citation>
    <scope>NUCLEOTIDE SEQUENCE [LARGE SCALE GENOMIC DNA]</scope>
    <source>
        <strain evidence="2">ER-17-0199</strain>
        <tissue evidence="2">Blubber</tissue>
    </source>
</reference>
<dbReference type="AlphaFoldDB" id="A0AB34HV97"/>
<evidence type="ECO:0000256" key="1">
    <source>
        <dbReference type="SAM" id="MobiDB-lite"/>
    </source>
</evidence>
<sequence>MKLLSQQLPSIISNLSLRYPPDNLKAGRKVDYTLHHSVLAAYKERHQFAADQFCFLSSVNPGILPLTPAGLRGRPPAGPALTPRVRVALVAVLASSPGSAAPPRAFPSCLPSLEPAAPLEPRHSRISRLLRSRRSAAEASAPPRMTPWRFAGLCCSSSRRASPPAWGPALECGCEPQETCRRLQTTVYLSGQDFCGQHLECLPPKAKYSGRQKLNSALPHSRASEGGAGRG</sequence>
<comment type="caution">
    <text evidence="2">The sequence shown here is derived from an EMBL/GenBank/DDBJ whole genome shotgun (WGS) entry which is preliminary data.</text>
</comment>
<evidence type="ECO:0000313" key="3">
    <source>
        <dbReference type="Proteomes" id="UP001159641"/>
    </source>
</evidence>
<keyword evidence="3" id="KW-1185">Reference proteome</keyword>
<protein>
    <submittedName>
        <fullName evidence="2">Uncharacterized protein</fullName>
    </submittedName>
</protein>
<evidence type="ECO:0000313" key="2">
    <source>
        <dbReference type="EMBL" id="KAJ8796083.1"/>
    </source>
</evidence>
<gene>
    <name evidence="2" type="ORF">J1605_018231</name>
</gene>
<feature type="region of interest" description="Disordered" evidence="1">
    <location>
        <begin position="212"/>
        <end position="231"/>
    </location>
</feature>
<name>A0AB34HV97_ESCRO</name>
<dbReference type="EMBL" id="JAIQCJ010000541">
    <property type="protein sequence ID" value="KAJ8796083.1"/>
    <property type="molecule type" value="Genomic_DNA"/>
</dbReference>
<proteinExistence type="predicted"/>